<dbReference type="AlphaFoldDB" id="A0A0A1U6J8"/>
<dbReference type="KEGG" id="eiv:EIN_403560"/>
<keyword evidence="7" id="KW-1185">Reference proteome</keyword>
<evidence type="ECO:0000313" key="6">
    <source>
        <dbReference type="EMBL" id="ELP90022.1"/>
    </source>
</evidence>
<dbReference type="Gene3D" id="3.30.63.20">
    <property type="match status" value="1"/>
</dbReference>
<evidence type="ECO:0000313" key="7">
    <source>
        <dbReference type="Proteomes" id="UP000014680"/>
    </source>
</evidence>
<comment type="similarity">
    <text evidence="1 4">Belongs to the eukaryotic ribosomal protein eS25 family.</text>
</comment>
<feature type="region of interest" description="Disordered" evidence="5">
    <location>
        <begin position="118"/>
        <end position="160"/>
    </location>
</feature>
<dbReference type="GO" id="GO:0005840">
    <property type="term" value="C:ribosome"/>
    <property type="evidence" value="ECO:0007669"/>
    <property type="project" value="UniProtKB-KW"/>
</dbReference>
<keyword evidence="2 4" id="KW-0689">Ribosomal protein</keyword>
<dbReference type="OMA" id="CASAYEM"/>
<dbReference type="InterPro" id="IPR004977">
    <property type="entry name" value="Ribosomal_eS25"/>
</dbReference>
<dbReference type="GO" id="GO:1990904">
    <property type="term" value="C:ribonucleoprotein complex"/>
    <property type="evidence" value="ECO:0007669"/>
    <property type="project" value="UniProtKB-KW"/>
</dbReference>
<evidence type="ECO:0000256" key="1">
    <source>
        <dbReference type="ARBA" id="ARBA00009106"/>
    </source>
</evidence>
<keyword evidence="3 4" id="KW-0687">Ribonucleoprotein</keyword>
<reference evidence="6 7" key="1">
    <citation type="submission" date="2012-10" db="EMBL/GenBank/DDBJ databases">
        <authorList>
            <person name="Zafar N."/>
            <person name="Inman J."/>
            <person name="Hall N."/>
            <person name="Lorenzi H."/>
            <person name="Caler E."/>
        </authorList>
    </citation>
    <scope>NUCLEOTIDE SEQUENCE [LARGE SCALE GENOMIC DNA]</scope>
    <source>
        <strain evidence="6 7">IP1</strain>
    </source>
</reference>
<dbReference type="PANTHER" id="PTHR12850">
    <property type="entry name" value="40S RIBOSOMAL PROTEIN S25"/>
    <property type="match status" value="1"/>
</dbReference>
<feature type="region of interest" description="Disordered" evidence="5">
    <location>
        <begin position="1"/>
        <end position="38"/>
    </location>
</feature>
<sequence>MPPKDKGAKGAAKGGKKDTMKPKSKSAGKVQKKSWAKSKVKEKLNNNVLFDQATLDKCNKEIPTMKVITPAVVSDRMKITCSLAKIVIKDLEKKGLIKAVRQDNHIWIFTKTAKATEASTAAADKKGAKGKVAAKKDAKKDAKKEEEKKEEPKKEAAKKE</sequence>
<gene>
    <name evidence="6" type="ORF">EIN_403560</name>
</gene>
<dbReference type="Proteomes" id="UP000014680">
    <property type="component" value="Unassembled WGS sequence"/>
</dbReference>
<organism evidence="6 7">
    <name type="scientific">Entamoeba invadens IP1</name>
    <dbReference type="NCBI Taxonomy" id="370355"/>
    <lineage>
        <taxon>Eukaryota</taxon>
        <taxon>Amoebozoa</taxon>
        <taxon>Evosea</taxon>
        <taxon>Archamoebae</taxon>
        <taxon>Mastigamoebida</taxon>
        <taxon>Entamoebidae</taxon>
        <taxon>Entamoeba</taxon>
    </lineage>
</organism>
<evidence type="ECO:0000256" key="3">
    <source>
        <dbReference type="ARBA" id="ARBA00023274"/>
    </source>
</evidence>
<evidence type="ECO:0000256" key="5">
    <source>
        <dbReference type="SAM" id="MobiDB-lite"/>
    </source>
</evidence>
<accession>A0A0A1U6J8</accession>
<name>A0A0A1U6J8_ENTIV</name>
<evidence type="ECO:0000256" key="4">
    <source>
        <dbReference type="RuleBase" id="RU366057"/>
    </source>
</evidence>
<feature type="compositionally biased region" description="Basic residues" evidence="5">
    <location>
        <begin position="22"/>
        <end position="38"/>
    </location>
</feature>
<dbReference type="FunFam" id="3.30.63.20:FF:000001">
    <property type="entry name" value="40S ribosomal protein S25"/>
    <property type="match status" value="1"/>
</dbReference>
<dbReference type="GeneID" id="14889070"/>
<dbReference type="EMBL" id="KB206537">
    <property type="protein sequence ID" value="ELP90022.1"/>
    <property type="molecule type" value="Genomic_DNA"/>
</dbReference>
<dbReference type="Pfam" id="PF03297">
    <property type="entry name" value="Ribosomal_S25"/>
    <property type="match status" value="1"/>
</dbReference>
<protein>
    <recommendedName>
        <fullName evidence="4">40S ribosomal protein S25</fullName>
    </recommendedName>
</protein>
<dbReference type="VEuPathDB" id="AmoebaDB:EIN_403560"/>
<feature type="compositionally biased region" description="Basic and acidic residues" evidence="5">
    <location>
        <begin position="134"/>
        <end position="160"/>
    </location>
</feature>
<proteinExistence type="inferred from homology"/>
<evidence type="ECO:0000256" key="2">
    <source>
        <dbReference type="ARBA" id="ARBA00022980"/>
    </source>
</evidence>
<dbReference type="OrthoDB" id="10263513at2759"/>
<dbReference type="RefSeq" id="XP_004256793.1">
    <property type="nucleotide sequence ID" value="XM_004256745.1"/>
</dbReference>